<name>A0A383UXN3_BLUHO</name>
<dbReference type="Proteomes" id="UP000275772">
    <property type="component" value="Unassembled WGS sequence"/>
</dbReference>
<dbReference type="EMBL" id="UNSH01000062">
    <property type="protein sequence ID" value="SZF04062.1"/>
    <property type="molecule type" value="Genomic_DNA"/>
</dbReference>
<organism evidence="1 2">
    <name type="scientific">Blumeria hordei</name>
    <name type="common">Barley powdery mildew</name>
    <name type="synonym">Blumeria graminis f. sp. hordei</name>
    <dbReference type="NCBI Taxonomy" id="2867405"/>
    <lineage>
        <taxon>Eukaryota</taxon>
        <taxon>Fungi</taxon>
        <taxon>Dikarya</taxon>
        <taxon>Ascomycota</taxon>
        <taxon>Pezizomycotina</taxon>
        <taxon>Leotiomycetes</taxon>
        <taxon>Erysiphales</taxon>
        <taxon>Erysiphaceae</taxon>
        <taxon>Blumeria</taxon>
    </lineage>
</organism>
<protein>
    <submittedName>
        <fullName evidence="1">Uncharacterized protein</fullName>
    </submittedName>
</protein>
<evidence type="ECO:0000313" key="2">
    <source>
        <dbReference type="Proteomes" id="UP000275772"/>
    </source>
</evidence>
<dbReference type="AlphaFoldDB" id="A0A383UXN3"/>
<evidence type="ECO:0000313" key="1">
    <source>
        <dbReference type="EMBL" id="SZF04062.1"/>
    </source>
</evidence>
<sequence length="327" mass="38236">MVGINCVFAFLLNIPDMPNPRSRMAVVGNRPQDNYLLFHMTQGLEFPVLKTKDIFLMPYKKSRKKTLTTFYCSFTLDLSRIFQVFKGEFSRVKKIEDLDFKKRGDGYELCKNTIWEWWETKKVTEKNKIKPIGMDILVAQRICSLSQIARLGRENFLRLTGDYECYAPYLTRHVPVIDANLRIKLKKIVWGSQAFFGKGKGPVHALVWYQGNLHVFQRRERNAGWWYLVTKIGAEDENGKVIYDFIIKNFEKVKNLLRNLQQQKLNSLRNVQERNCDLFNKIQSRICSKKRHSEYVFESLSMTTINGELGCFHDPNKSNISLRGPGL</sequence>
<proteinExistence type="predicted"/>
<dbReference type="VEuPathDB" id="FungiDB:BLGHR1_14857"/>
<gene>
    <name evidence="1" type="ORF">BLGHR1_14857</name>
</gene>
<reference evidence="1 2" key="1">
    <citation type="submission" date="2017-11" db="EMBL/GenBank/DDBJ databases">
        <authorList>
            <person name="Kracher B."/>
        </authorList>
    </citation>
    <scope>NUCLEOTIDE SEQUENCE [LARGE SCALE GENOMIC DNA]</scope>
    <source>
        <strain evidence="1 2">RACE1</strain>
    </source>
</reference>
<accession>A0A383UXN3</accession>